<feature type="domain" description="Link" evidence="11">
    <location>
        <begin position="193"/>
        <end position="287"/>
    </location>
</feature>
<evidence type="ECO:0000256" key="6">
    <source>
        <dbReference type="ARBA" id="ARBA00023290"/>
    </source>
</evidence>
<evidence type="ECO:0000259" key="10">
    <source>
        <dbReference type="PROSITE" id="PS50835"/>
    </source>
</evidence>
<dbReference type="EMBL" id="OZ035829">
    <property type="protein sequence ID" value="CAL1611893.1"/>
    <property type="molecule type" value="Genomic_DNA"/>
</dbReference>
<keyword evidence="2" id="KW-0964">Secreted</keyword>
<dbReference type="PRINTS" id="PR01265">
    <property type="entry name" value="LINKMODULE"/>
</dbReference>
<dbReference type="InterPro" id="IPR036179">
    <property type="entry name" value="Ig-like_dom_sf"/>
</dbReference>
<dbReference type="InterPro" id="IPR016186">
    <property type="entry name" value="C-type_lectin-like/link_sf"/>
</dbReference>
<evidence type="ECO:0000256" key="5">
    <source>
        <dbReference type="ARBA" id="ARBA00023157"/>
    </source>
</evidence>
<dbReference type="InterPro" id="IPR016187">
    <property type="entry name" value="CTDL_fold"/>
</dbReference>
<comment type="caution">
    <text evidence="9">Lacks conserved residue(s) required for the propagation of feature annotation.</text>
</comment>
<evidence type="ECO:0000256" key="1">
    <source>
        <dbReference type="ARBA" id="ARBA00004498"/>
    </source>
</evidence>
<dbReference type="Pfam" id="PF00193">
    <property type="entry name" value="Xlink"/>
    <property type="match status" value="2"/>
</dbReference>
<dbReference type="Proteomes" id="UP001497482">
    <property type="component" value="Chromosome 7"/>
</dbReference>
<dbReference type="AlphaFoldDB" id="A0AAV2MET0"/>
<name>A0AAV2MET0_KNICA</name>
<dbReference type="PROSITE" id="PS50963">
    <property type="entry name" value="LINK_2"/>
    <property type="match status" value="2"/>
</dbReference>
<dbReference type="PANTHER" id="PTHR22804">
    <property type="entry name" value="AGGRECAN/VERSICAN PROTEOGLYCAN"/>
    <property type="match status" value="1"/>
</dbReference>
<dbReference type="InterPro" id="IPR003599">
    <property type="entry name" value="Ig_sub"/>
</dbReference>
<evidence type="ECO:0008006" key="14">
    <source>
        <dbReference type="Google" id="ProtNLM"/>
    </source>
</evidence>
<evidence type="ECO:0000313" key="12">
    <source>
        <dbReference type="EMBL" id="CAL1611893.1"/>
    </source>
</evidence>
<dbReference type="SMART" id="SM00406">
    <property type="entry name" value="IGv"/>
    <property type="match status" value="1"/>
</dbReference>
<dbReference type="GO" id="GO:0005540">
    <property type="term" value="F:hyaluronic acid binding"/>
    <property type="evidence" value="ECO:0007669"/>
    <property type="project" value="UniProtKB-KW"/>
</dbReference>
<evidence type="ECO:0000259" key="11">
    <source>
        <dbReference type="PROSITE" id="PS50963"/>
    </source>
</evidence>
<evidence type="ECO:0000313" key="13">
    <source>
        <dbReference type="Proteomes" id="UP001497482"/>
    </source>
</evidence>
<dbReference type="GO" id="GO:0005615">
    <property type="term" value="C:extracellular space"/>
    <property type="evidence" value="ECO:0007669"/>
    <property type="project" value="TreeGrafter"/>
</dbReference>
<dbReference type="InterPro" id="IPR003598">
    <property type="entry name" value="Ig_sub2"/>
</dbReference>
<dbReference type="GO" id="GO:0007417">
    <property type="term" value="P:central nervous system development"/>
    <property type="evidence" value="ECO:0007669"/>
    <property type="project" value="TreeGrafter"/>
</dbReference>
<protein>
    <recommendedName>
        <fullName evidence="14">Hyaluronan and proteoglycan link protein 2</fullName>
    </recommendedName>
</protein>
<dbReference type="InterPro" id="IPR050691">
    <property type="entry name" value="Hyaluronan_bind_Proteoglycan"/>
</dbReference>
<keyword evidence="5 9" id="KW-1015">Disulfide bond</keyword>
<keyword evidence="7" id="KW-0393">Immunoglobulin domain</keyword>
<keyword evidence="13" id="KW-1185">Reference proteome</keyword>
<dbReference type="InterPro" id="IPR007110">
    <property type="entry name" value="Ig-like_dom"/>
</dbReference>
<proteinExistence type="inferred from homology"/>
<dbReference type="InterPro" id="IPR013106">
    <property type="entry name" value="Ig_V-set"/>
</dbReference>
<dbReference type="GO" id="GO:0045202">
    <property type="term" value="C:synapse"/>
    <property type="evidence" value="ECO:0007669"/>
    <property type="project" value="TreeGrafter"/>
</dbReference>
<gene>
    <name evidence="12" type="ORF">KC01_LOCUS38281</name>
</gene>
<dbReference type="GO" id="GO:0001501">
    <property type="term" value="P:skeletal system development"/>
    <property type="evidence" value="ECO:0007669"/>
    <property type="project" value="TreeGrafter"/>
</dbReference>
<feature type="disulfide bond" evidence="9">
    <location>
        <begin position="335"/>
        <end position="356"/>
    </location>
</feature>
<dbReference type="GO" id="GO:0072534">
    <property type="term" value="C:perineuronal net"/>
    <property type="evidence" value="ECO:0007669"/>
    <property type="project" value="TreeGrafter"/>
</dbReference>
<evidence type="ECO:0000256" key="9">
    <source>
        <dbReference type="PROSITE-ProRule" id="PRU00323"/>
    </source>
</evidence>
<evidence type="ECO:0000256" key="3">
    <source>
        <dbReference type="ARBA" id="ARBA00022530"/>
    </source>
</evidence>
<dbReference type="SMART" id="SM00408">
    <property type="entry name" value="IGc2"/>
    <property type="match status" value="1"/>
</dbReference>
<dbReference type="SMART" id="SM00409">
    <property type="entry name" value="IG"/>
    <property type="match status" value="1"/>
</dbReference>
<dbReference type="PANTHER" id="PTHR22804:SF8">
    <property type="entry name" value="HYALURONAN AND PROTEOGLYCAN LINK PROTEIN 2"/>
    <property type="match status" value="1"/>
</dbReference>
<evidence type="ECO:0000256" key="8">
    <source>
        <dbReference type="ARBA" id="ARBA00038272"/>
    </source>
</evidence>
<reference evidence="12 13" key="1">
    <citation type="submission" date="2024-04" db="EMBL/GenBank/DDBJ databases">
        <authorList>
            <person name="Waldvogel A.-M."/>
            <person name="Schoenle A."/>
        </authorList>
    </citation>
    <scope>NUCLEOTIDE SEQUENCE [LARGE SCALE GENOMIC DNA]</scope>
</reference>
<evidence type="ECO:0000256" key="2">
    <source>
        <dbReference type="ARBA" id="ARBA00022525"/>
    </source>
</evidence>
<dbReference type="SMART" id="SM00445">
    <property type="entry name" value="LINK"/>
    <property type="match status" value="2"/>
</dbReference>
<dbReference type="GO" id="GO:0007155">
    <property type="term" value="P:cell adhesion"/>
    <property type="evidence" value="ECO:0007669"/>
    <property type="project" value="InterPro"/>
</dbReference>
<dbReference type="Pfam" id="PF07686">
    <property type="entry name" value="V-set"/>
    <property type="match status" value="1"/>
</dbReference>
<dbReference type="CDD" id="cd03519">
    <property type="entry name" value="Link_domain_HAPLN_module_2"/>
    <property type="match status" value="1"/>
</dbReference>
<dbReference type="SUPFAM" id="SSF48726">
    <property type="entry name" value="Immunoglobulin"/>
    <property type="match status" value="1"/>
</dbReference>
<sequence length="384" mass="42394">MSGTAECSLWSTLLATALMGKESTQRLVVEDTTGRVPQTEARAHERTPMMRSVGVVLLISNLSWVISAPLQTETKELQYLIEPPVFAEVSGRRGDNVTLPCLLKHKPKNYKVKWTKLEPEPTGKQNVVMILGAHGYRPYGRLGERASPRNAHVMDVSLQISHVTLEDGGRYSCELIDGLHDERVVVTLSIEGLVFPYQSKHGRYKFTFRAAQETCAENDATLATFDQLYRAWTAGLDWCNAGWLLDGTVQYPIIQPRAACGGGMQPGVRSYGPKDKNHDHFDAFCFTSLAAGSVFYVRGSLSASQATVACAEQGAQLAAVGQMYSAWHFHQLDQCDGGWLRDGSVRFPISNPRGRCGGGAEAGVRFFGFPDPRVHHYGAYCYRE</sequence>
<dbReference type="FunFam" id="3.10.100.10:FF:000002">
    <property type="entry name" value="Hyaluronan proteoglycan link protein 1"/>
    <property type="match status" value="1"/>
</dbReference>
<dbReference type="Gene3D" id="3.10.100.10">
    <property type="entry name" value="Mannose-Binding Protein A, subunit A"/>
    <property type="match status" value="2"/>
</dbReference>
<comment type="similarity">
    <text evidence="8">Belongs to the HAPLN family.</text>
</comment>
<keyword evidence="3" id="KW-0272">Extracellular matrix</keyword>
<evidence type="ECO:0000256" key="4">
    <source>
        <dbReference type="ARBA" id="ARBA00022737"/>
    </source>
</evidence>
<dbReference type="PROSITE" id="PS50835">
    <property type="entry name" value="IG_LIKE"/>
    <property type="match status" value="1"/>
</dbReference>
<dbReference type="FunFam" id="3.10.100.10:FF:000001">
    <property type="entry name" value="Hyaluronan proteoglycan link protein 1"/>
    <property type="match status" value="1"/>
</dbReference>
<feature type="domain" description="Link" evidence="11">
    <location>
        <begin position="288"/>
        <end position="383"/>
    </location>
</feature>
<dbReference type="GO" id="GO:0010001">
    <property type="term" value="P:glial cell differentiation"/>
    <property type="evidence" value="ECO:0007669"/>
    <property type="project" value="TreeGrafter"/>
</dbReference>
<keyword evidence="4" id="KW-0677">Repeat</keyword>
<dbReference type="SUPFAM" id="SSF56436">
    <property type="entry name" value="C-type lectin-like"/>
    <property type="match status" value="2"/>
</dbReference>
<dbReference type="PROSITE" id="PS01241">
    <property type="entry name" value="LINK_1"/>
    <property type="match status" value="1"/>
</dbReference>
<dbReference type="InterPro" id="IPR000538">
    <property type="entry name" value="Link_dom"/>
</dbReference>
<dbReference type="GO" id="GO:0002052">
    <property type="term" value="P:positive regulation of neuroblast proliferation"/>
    <property type="evidence" value="ECO:0007669"/>
    <property type="project" value="TreeGrafter"/>
</dbReference>
<keyword evidence="6" id="KW-0373">Hyaluronic acid</keyword>
<comment type="subcellular location">
    <subcellularLocation>
        <location evidence="1">Secreted</location>
        <location evidence="1">Extracellular space</location>
        <location evidence="1">Extracellular matrix</location>
    </subcellularLocation>
</comment>
<feature type="disulfide bond" evidence="9">
    <location>
        <begin position="239"/>
        <end position="260"/>
    </location>
</feature>
<accession>A0AAV2MET0</accession>
<evidence type="ECO:0000256" key="7">
    <source>
        <dbReference type="ARBA" id="ARBA00023319"/>
    </source>
</evidence>
<dbReference type="InterPro" id="IPR013783">
    <property type="entry name" value="Ig-like_fold"/>
</dbReference>
<feature type="domain" description="Ig-like" evidence="10">
    <location>
        <begin position="84"/>
        <end position="189"/>
    </location>
</feature>
<dbReference type="Gene3D" id="2.60.40.10">
    <property type="entry name" value="Immunoglobulins"/>
    <property type="match status" value="1"/>
</dbReference>
<organism evidence="12 13">
    <name type="scientific">Knipowitschia caucasica</name>
    <name type="common">Caucasian dwarf goby</name>
    <name type="synonym">Pomatoschistus caucasicus</name>
    <dbReference type="NCBI Taxonomy" id="637954"/>
    <lineage>
        <taxon>Eukaryota</taxon>
        <taxon>Metazoa</taxon>
        <taxon>Chordata</taxon>
        <taxon>Craniata</taxon>
        <taxon>Vertebrata</taxon>
        <taxon>Euteleostomi</taxon>
        <taxon>Actinopterygii</taxon>
        <taxon>Neopterygii</taxon>
        <taxon>Teleostei</taxon>
        <taxon>Neoteleostei</taxon>
        <taxon>Acanthomorphata</taxon>
        <taxon>Gobiaria</taxon>
        <taxon>Gobiiformes</taxon>
        <taxon>Gobioidei</taxon>
        <taxon>Gobiidae</taxon>
        <taxon>Gobiinae</taxon>
        <taxon>Knipowitschia</taxon>
    </lineage>
</organism>